<dbReference type="Proteomes" id="UP000264056">
    <property type="component" value="Unassembled WGS sequence"/>
</dbReference>
<dbReference type="Pfam" id="PF03575">
    <property type="entry name" value="Peptidase_S51"/>
    <property type="match status" value="1"/>
</dbReference>
<reference evidence="8" key="3">
    <citation type="submission" date="2018-08" db="EMBL/GenBank/DDBJ databases">
        <title>Streptococcus chenjunshii sp. nov., isolated from stools sample of the Tibetan antelope in the Qinghai-Tibet plateau, China.</title>
        <authorList>
            <person name="Tian Z."/>
        </authorList>
    </citation>
    <scope>NUCLEOTIDE SEQUENCE [LARGE SCALE GENOMIC DNA]</scope>
    <source>
        <strain evidence="8">Z15</strain>
    </source>
</reference>
<evidence type="ECO:0000313" key="7">
    <source>
        <dbReference type="EMBL" id="RFU52559.1"/>
    </source>
</evidence>
<dbReference type="GO" id="GO:0008236">
    <property type="term" value="F:serine-type peptidase activity"/>
    <property type="evidence" value="ECO:0007669"/>
    <property type="project" value="UniProtKB-KW"/>
</dbReference>
<proteinExistence type="inferred from homology"/>
<evidence type="ECO:0000256" key="4">
    <source>
        <dbReference type="ARBA" id="ARBA00022825"/>
    </source>
</evidence>
<name>A0A372KJW6_9STRE</name>
<protein>
    <submittedName>
        <fullName evidence="7">Peptidase S51</fullName>
    </submittedName>
</protein>
<accession>A0A346NBE1</accession>
<dbReference type="RefSeq" id="WP_116878777.1">
    <property type="nucleotide sequence ID" value="NZ_CP031733.1"/>
</dbReference>
<dbReference type="InterPro" id="IPR029062">
    <property type="entry name" value="Class_I_gatase-like"/>
</dbReference>
<keyword evidence="10" id="KW-1185">Reference proteome</keyword>
<dbReference type="KEGG" id="schj:DDV21_004210"/>
<reference evidence="5" key="4">
    <citation type="journal article" date="2019" name="Int. J. Syst. Evol. Microbiol.">
        <title>Streptococcus chenjunshii sp. nov. isolated from feces of Tibetan antelopes.</title>
        <authorList>
            <person name="Tian Z."/>
            <person name="Lu S."/>
            <person name="Jin D."/>
            <person name="Yang J."/>
            <person name="Pu J."/>
            <person name="Lai X.H."/>
            <person name="Bai X.N."/>
            <person name="Wu X.M."/>
            <person name="Li J."/>
            <person name="Wang S."/>
            <person name="Xu J."/>
        </authorList>
    </citation>
    <scope>NUCLEOTIDE SEQUENCE</scope>
    <source>
        <strain evidence="5">Z15</strain>
    </source>
</reference>
<dbReference type="InterPro" id="IPR005320">
    <property type="entry name" value="Peptidase_S51"/>
</dbReference>
<keyword evidence="2" id="KW-0645">Protease</keyword>
<evidence type="ECO:0000313" key="5">
    <source>
        <dbReference type="EMBL" id="AXQ78336.1"/>
    </source>
</evidence>
<comment type="similarity">
    <text evidence="1">Belongs to the peptidase S51 family.</text>
</comment>
<dbReference type="Proteomes" id="UP000246115">
    <property type="component" value="Chromosome"/>
</dbReference>
<dbReference type="PANTHER" id="PTHR20842:SF0">
    <property type="entry name" value="ALPHA-ASPARTYL DIPEPTIDASE"/>
    <property type="match status" value="1"/>
</dbReference>
<dbReference type="Gene3D" id="3.40.50.880">
    <property type="match status" value="1"/>
</dbReference>
<evidence type="ECO:0000313" key="10">
    <source>
        <dbReference type="Proteomes" id="UP000264056"/>
    </source>
</evidence>
<gene>
    <name evidence="5" type="ORF">DDV21_004210</name>
    <name evidence="6" type="ORF">DDV22_09115</name>
    <name evidence="7" type="ORF">DDV23_09045</name>
</gene>
<organism evidence="7 9">
    <name type="scientific">Streptococcus chenjunshii</name>
    <dbReference type="NCBI Taxonomy" id="2173853"/>
    <lineage>
        <taxon>Bacteria</taxon>
        <taxon>Bacillati</taxon>
        <taxon>Bacillota</taxon>
        <taxon>Bacilli</taxon>
        <taxon>Lactobacillales</taxon>
        <taxon>Streptococcaceae</taxon>
        <taxon>Streptococcus</taxon>
    </lineage>
</organism>
<dbReference type="EMBL" id="CP031733">
    <property type="protein sequence ID" value="AXQ78336.1"/>
    <property type="molecule type" value="Genomic_DNA"/>
</dbReference>
<accession>A0A372KJW6</accession>
<evidence type="ECO:0000313" key="9">
    <source>
        <dbReference type="Proteomes" id="UP000262901"/>
    </source>
</evidence>
<dbReference type="EMBL" id="QVQZ01000027">
    <property type="protein sequence ID" value="RFU52559.1"/>
    <property type="molecule type" value="Genomic_DNA"/>
</dbReference>
<sequence length="205" mass="22527">MTLLFLTSSFAETQDLFLRVLDKYKIKQDMLFITTAAQVEEYKQFIEQVYTGFEKLGLAVTALDIAELSESESAKAIESCSILAVSGGNTFYLLQELKKKNLLPVIRRRISEGMLYAGESAGAIIAAADISYAGIMDSPGLAAELTDTEALALIDFSVLPHFGEEPFAAACQQTLDRYQDKLQLLPINNHQAVLVTEDDCTVLES</sequence>
<keyword evidence="4" id="KW-0720">Serine protease</keyword>
<reference evidence="7 9" key="2">
    <citation type="submission" date="2018-08" db="EMBL/GenBank/DDBJ databases">
        <title>Draft genome of Streptococcus sp. nov. Z1.</title>
        <authorList>
            <person name="Tian Z."/>
        </authorList>
    </citation>
    <scope>NUCLEOTIDE SEQUENCE [LARGE SCALE GENOMIC DNA]</scope>
    <source>
        <strain evidence="7">Z1</strain>
        <strain evidence="9">Z1(2018)</strain>
    </source>
</reference>
<reference evidence="6 10" key="1">
    <citation type="submission" date="2018-08" db="EMBL/GenBank/DDBJ databases">
        <title>Draft genome of Streptococcus sp .nov. Z2.</title>
        <authorList>
            <person name="Tian Z."/>
        </authorList>
    </citation>
    <scope>NUCLEOTIDE SEQUENCE [LARGE SCALE GENOMIC DNA]</scope>
    <source>
        <strain evidence="6 10">Z2</strain>
    </source>
</reference>
<dbReference type="EMBL" id="QVQY01000030">
    <property type="protein sequence ID" value="RFU50360.1"/>
    <property type="molecule type" value="Genomic_DNA"/>
</dbReference>
<evidence type="ECO:0000256" key="2">
    <source>
        <dbReference type="ARBA" id="ARBA00022670"/>
    </source>
</evidence>
<keyword evidence="3" id="KW-0378">Hydrolase</keyword>
<dbReference type="GO" id="GO:0006508">
    <property type="term" value="P:proteolysis"/>
    <property type="evidence" value="ECO:0007669"/>
    <property type="project" value="UniProtKB-KW"/>
</dbReference>
<evidence type="ECO:0000256" key="1">
    <source>
        <dbReference type="ARBA" id="ARBA00006534"/>
    </source>
</evidence>
<dbReference type="OrthoDB" id="9778515at2"/>
<dbReference type="Proteomes" id="UP000262901">
    <property type="component" value="Unassembled WGS sequence"/>
</dbReference>
<evidence type="ECO:0000313" key="6">
    <source>
        <dbReference type="EMBL" id="RFU50360.1"/>
    </source>
</evidence>
<dbReference type="PANTHER" id="PTHR20842">
    <property type="entry name" value="PROTEASE S51 ALPHA-ASPARTYL DIPEPTIDASE"/>
    <property type="match status" value="1"/>
</dbReference>
<evidence type="ECO:0000256" key="3">
    <source>
        <dbReference type="ARBA" id="ARBA00022801"/>
    </source>
</evidence>
<dbReference type="AlphaFoldDB" id="A0A372KJW6"/>
<evidence type="ECO:0000313" key="8">
    <source>
        <dbReference type="Proteomes" id="UP000246115"/>
    </source>
</evidence>
<dbReference type="SUPFAM" id="SSF52317">
    <property type="entry name" value="Class I glutamine amidotransferase-like"/>
    <property type="match status" value="1"/>
</dbReference>